<proteinExistence type="predicted"/>
<dbReference type="STRING" id="1618481.US54_C0079G0011"/>
<accession>A0A0G0HC64</accession>
<comment type="caution">
    <text evidence="1">The sequence shown here is derived from an EMBL/GenBank/DDBJ whole genome shotgun (WGS) entry which is preliminary data.</text>
</comment>
<dbReference type="EMBL" id="LBTJ01000079">
    <property type="protein sequence ID" value="KKQ36135.1"/>
    <property type="molecule type" value="Genomic_DNA"/>
</dbReference>
<name>A0A0G0HC64_9BACT</name>
<reference evidence="1 2" key="1">
    <citation type="journal article" date="2015" name="Nature">
        <title>rRNA introns, odd ribosomes, and small enigmatic genomes across a large radiation of phyla.</title>
        <authorList>
            <person name="Brown C.T."/>
            <person name="Hug L.A."/>
            <person name="Thomas B.C."/>
            <person name="Sharon I."/>
            <person name="Castelle C.J."/>
            <person name="Singh A."/>
            <person name="Wilkins M.J."/>
            <person name="Williams K.H."/>
            <person name="Banfield J.F."/>
        </authorList>
    </citation>
    <scope>NUCLEOTIDE SEQUENCE [LARGE SCALE GENOMIC DNA]</scope>
</reference>
<dbReference type="Proteomes" id="UP000034471">
    <property type="component" value="Unassembled WGS sequence"/>
</dbReference>
<protein>
    <submittedName>
        <fullName evidence="1">Uncharacterized protein</fullName>
    </submittedName>
</protein>
<dbReference type="AlphaFoldDB" id="A0A0G0HC64"/>
<evidence type="ECO:0000313" key="1">
    <source>
        <dbReference type="EMBL" id="KKQ36135.1"/>
    </source>
</evidence>
<evidence type="ECO:0000313" key="2">
    <source>
        <dbReference type="Proteomes" id="UP000034471"/>
    </source>
</evidence>
<sequence>MAQYKVVVVDSDVSYLRHVLDTLKGLEPRSDSFTINGLPKAPKEFREVAENVTVTVVNKRQLAKEYVEVNSVDLVVLEASDSDADISAVEAAEQMRELGYKGRIAMQTPSIVDGYTTSVLTRVIDDVFIRQDAEGLFRYIAEQYAKRERQ</sequence>
<organism evidence="1 2">
    <name type="scientific">Candidatus Roizmanbacteria bacterium GW2011_GWA2_37_7</name>
    <dbReference type="NCBI Taxonomy" id="1618481"/>
    <lineage>
        <taxon>Bacteria</taxon>
        <taxon>Candidatus Roizmaniibacteriota</taxon>
    </lineage>
</organism>
<gene>
    <name evidence="1" type="ORF">US54_C0079G0011</name>
</gene>